<protein>
    <submittedName>
        <fullName evidence="2">Rep protein</fullName>
    </submittedName>
</protein>
<dbReference type="RefSeq" id="WP_224061807.1">
    <property type="nucleotide sequence ID" value="NZ_JAEADT010000004.1"/>
</dbReference>
<sequence>MENVTNDEVFEMIDSRTGVLNANDWKSQLRRSATTQALKKTTTNAEIILCNDESLKGLVQYDAFEKVTKLKRLPYWRSKGDANYYWADIDTTHVISHIDKLYNVQFSRDLIDTVIEKEAYQNRFHPIKSMIESKSWDGIKRIETLFIDYLGAEDNHYNREVTKKWMMGAVARIYQPGIKYDSMIILYGGQGVGKSTAVSKLGGHWYNQSIKTFKGDEVYKKLQGSWICEIEELSAFQKSTIEDIKGFISAIVDIYRASYGKRTERHPRQCVFVGTTNNYEFLKDQTGNRRFFPITTDKNKATKSPFDDLTPDVVQQMFAEAKVYFDENPTDKALLLDKEASEMALKVQEAHSEKDALVGEIEEFLERPIPSDYWYRTLEEKRVSAHDVIDQDYIKLYGDGKLIELPNAKPGAYVWRDKVCSMEIWKVMMKRDDQPQQHHLRKIDKALRNTSYCGQSKSRHRFGEGIGRQYGFGINLISYYQGLKSKEQK</sequence>
<accession>A0A0C6DRX0</accession>
<dbReference type="InterPro" id="IPR027417">
    <property type="entry name" value="P-loop_NTPase"/>
</dbReference>
<dbReference type="PANTHER" id="PTHR34985">
    <property type="entry name" value="SLR0554 PROTEIN"/>
    <property type="match status" value="1"/>
</dbReference>
<evidence type="ECO:0000313" key="2">
    <source>
        <dbReference type="EMBL" id="BAQ25889.1"/>
    </source>
</evidence>
<name>A0A0C6DRX0_STAAU</name>
<dbReference type="InterPro" id="IPR007936">
    <property type="entry name" value="VapE-like_dom"/>
</dbReference>
<dbReference type="AlphaFoldDB" id="A0A0C6DRX0"/>
<dbReference type="PANTHER" id="PTHR34985:SF1">
    <property type="entry name" value="SLR0554 PROTEIN"/>
    <property type="match status" value="1"/>
</dbReference>
<organism evidence="2">
    <name type="scientific">Staphylococcus aureus</name>
    <dbReference type="NCBI Taxonomy" id="1280"/>
    <lineage>
        <taxon>Bacteria</taxon>
        <taxon>Bacillati</taxon>
        <taxon>Bacillota</taxon>
        <taxon>Bacilli</taxon>
        <taxon>Bacillales</taxon>
        <taxon>Staphylococcaceae</taxon>
        <taxon>Staphylococcus</taxon>
    </lineage>
</organism>
<feature type="domain" description="Virulence-associated protein E-like" evidence="1">
    <location>
        <begin position="131"/>
        <end position="352"/>
    </location>
</feature>
<dbReference type="SUPFAM" id="SSF52540">
    <property type="entry name" value="P-loop containing nucleoside triphosphate hydrolases"/>
    <property type="match status" value="1"/>
</dbReference>
<evidence type="ECO:0000259" key="1">
    <source>
        <dbReference type="Pfam" id="PF05272"/>
    </source>
</evidence>
<dbReference type="EMBL" id="AB983196">
    <property type="protein sequence ID" value="BAQ25889.1"/>
    <property type="molecule type" value="Genomic_DNA"/>
</dbReference>
<reference evidence="2" key="1">
    <citation type="submission" date="2014-08" db="EMBL/GenBank/DDBJ databases">
        <title>Comparative genomics of MRSA.</title>
        <authorList>
            <person name="Yamamoto T."/>
        </authorList>
    </citation>
    <scope>NUCLEOTIDE SEQUENCE</scope>
    <source>
        <strain evidence="2">OC3</strain>
    </source>
</reference>
<dbReference type="Pfam" id="PF05272">
    <property type="entry name" value="VapE-like_dom"/>
    <property type="match status" value="1"/>
</dbReference>
<proteinExistence type="predicted"/>
<gene>
    <name evidence="2" type="primary">rep</name>
</gene>